<accession>A0A5S6QSQ5</accession>
<keyword evidence="1" id="KW-1185">Reference proteome</keyword>
<protein>
    <submittedName>
        <fullName evidence="2">Uncharacterized protein</fullName>
    </submittedName>
</protein>
<dbReference type="WBParaSite" id="TMUE_2000010174.1">
    <property type="protein sequence ID" value="TMUE_2000010174.1"/>
    <property type="gene ID" value="WBGene00293814"/>
</dbReference>
<evidence type="ECO:0000313" key="2">
    <source>
        <dbReference type="WBParaSite" id="TMUE_2000010174.1"/>
    </source>
</evidence>
<organism evidence="1 2">
    <name type="scientific">Trichuris muris</name>
    <name type="common">Mouse whipworm</name>
    <dbReference type="NCBI Taxonomy" id="70415"/>
    <lineage>
        <taxon>Eukaryota</taxon>
        <taxon>Metazoa</taxon>
        <taxon>Ecdysozoa</taxon>
        <taxon>Nematoda</taxon>
        <taxon>Enoplea</taxon>
        <taxon>Dorylaimia</taxon>
        <taxon>Trichinellida</taxon>
        <taxon>Trichuridae</taxon>
        <taxon>Trichuris</taxon>
    </lineage>
</organism>
<proteinExistence type="predicted"/>
<sequence length="127" mass="14133">MGLCTDWNYTNFVATVATEFLAKAVGLAAGFLGIPVEKIFSGWTALFTLKKRYAQRMGYVHLWGLGRSKGASPCWCTEVKQYHFNNSKLGCSTALAHSLSRYMVLRNCCSCLNLVLDESQRRGVRAV</sequence>
<name>A0A5S6QSQ5_TRIMR</name>
<dbReference type="Proteomes" id="UP000046395">
    <property type="component" value="Unassembled WGS sequence"/>
</dbReference>
<dbReference type="AlphaFoldDB" id="A0A5S6QSQ5"/>
<evidence type="ECO:0000313" key="1">
    <source>
        <dbReference type="Proteomes" id="UP000046395"/>
    </source>
</evidence>
<reference evidence="2" key="1">
    <citation type="submission" date="2019-12" db="UniProtKB">
        <authorList>
            <consortium name="WormBaseParasite"/>
        </authorList>
    </citation>
    <scope>IDENTIFICATION</scope>
</reference>